<proteinExistence type="predicted"/>
<evidence type="ECO:0000313" key="3">
    <source>
        <dbReference type="Proteomes" id="UP000593571"/>
    </source>
</evidence>
<reference evidence="2 3" key="1">
    <citation type="journal article" date="2020" name="Nature">
        <title>Six reference-quality genomes reveal evolution of bat adaptations.</title>
        <authorList>
            <person name="Jebb D."/>
            <person name="Huang Z."/>
            <person name="Pippel M."/>
            <person name="Hughes G.M."/>
            <person name="Lavrichenko K."/>
            <person name="Devanna P."/>
            <person name="Winkler S."/>
            <person name="Jermiin L.S."/>
            <person name="Skirmuntt E.C."/>
            <person name="Katzourakis A."/>
            <person name="Burkitt-Gray L."/>
            <person name="Ray D.A."/>
            <person name="Sullivan K.A.M."/>
            <person name="Roscito J.G."/>
            <person name="Kirilenko B.M."/>
            <person name="Davalos L.M."/>
            <person name="Corthals A.P."/>
            <person name="Power M.L."/>
            <person name="Jones G."/>
            <person name="Ransome R.D."/>
            <person name="Dechmann D.K.N."/>
            <person name="Locatelli A.G."/>
            <person name="Puechmaille S.J."/>
            <person name="Fedrigo O."/>
            <person name="Jarvis E.D."/>
            <person name="Hiller M."/>
            <person name="Vernes S.C."/>
            <person name="Myers E.W."/>
            <person name="Teeling E.C."/>
        </authorList>
    </citation>
    <scope>NUCLEOTIDE SEQUENCE [LARGE SCALE GENOMIC DNA]</scope>
    <source>
        <strain evidence="2">MRouAeg1</strain>
        <tissue evidence="2">Muscle</tissue>
    </source>
</reference>
<name>A0A7J8C288_ROUAE</name>
<dbReference type="EMBL" id="JACASE010000015">
    <property type="protein sequence ID" value="KAF6404975.1"/>
    <property type="molecule type" value="Genomic_DNA"/>
</dbReference>
<gene>
    <name evidence="2" type="ORF">HJG63_009304</name>
</gene>
<sequence>MACSRQPSAGPPECRTPETPKASPAGKKKKSRCSCRNKRKKRRKINRGLRLRAGSCGLRGKVLSGEESHRVEQRELYAAACRESKQVTNACGDDAGHLQDNTPGGKRWPPGARAGLRGASGGEEVFFTIM</sequence>
<feature type="compositionally biased region" description="Basic residues" evidence="1">
    <location>
        <begin position="26"/>
        <end position="48"/>
    </location>
</feature>
<evidence type="ECO:0000313" key="2">
    <source>
        <dbReference type="EMBL" id="KAF6404975.1"/>
    </source>
</evidence>
<organism evidence="2 3">
    <name type="scientific">Rousettus aegyptiacus</name>
    <name type="common">Egyptian fruit bat</name>
    <name type="synonym">Pteropus aegyptiacus</name>
    <dbReference type="NCBI Taxonomy" id="9407"/>
    <lineage>
        <taxon>Eukaryota</taxon>
        <taxon>Metazoa</taxon>
        <taxon>Chordata</taxon>
        <taxon>Craniata</taxon>
        <taxon>Vertebrata</taxon>
        <taxon>Euteleostomi</taxon>
        <taxon>Mammalia</taxon>
        <taxon>Eutheria</taxon>
        <taxon>Laurasiatheria</taxon>
        <taxon>Chiroptera</taxon>
        <taxon>Yinpterochiroptera</taxon>
        <taxon>Pteropodoidea</taxon>
        <taxon>Pteropodidae</taxon>
        <taxon>Rousettinae</taxon>
        <taxon>Rousettus</taxon>
    </lineage>
</organism>
<comment type="caution">
    <text evidence="2">The sequence shown here is derived from an EMBL/GenBank/DDBJ whole genome shotgun (WGS) entry which is preliminary data.</text>
</comment>
<protein>
    <submittedName>
        <fullName evidence="2">Uncharacterized protein</fullName>
    </submittedName>
</protein>
<feature type="region of interest" description="Disordered" evidence="1">
    <location>
        <begin position="92"/>
        <end position="117"/>
    </location>
</feature>
<keyword evidence="3" id="KW-1185">Reference proteome</keyword>
<accession>A0A7J8C288</accession>
<evidence type="ECO:0000256" key="1">
    <source>
        <dbReference type="SAM" id="MobiDB-lite"/>
    </source>
</evidence>
<feature type="region of interest" description="Disordered" evidence="1">
    <location>
        <begin position="1"/>
        <end position="48"/>
    </location>
</feature>
<dbReference type="AlphaFoldDB" id="A0A7J8C288"/>
<dbReference type="Proteomes" id="UP000593571">
    <property type="component" value="Unassembled WGS sequence"/>
</dbReference>